<evidence type="ECO:0000313" key="1">
    <source>
        <dbReference type="EMBL" id="KAK7800668.1"/>
    </source>
</evidence>
<keyword evidence="2" id="KW-1185">Reference proteome</keyword>
<reference evidence="1 2" key="1">
    <citation type="journal article" date="2023" name="bioRxiv">
        <title>Conserved and derived expression patterns and positive selection on dental genes reveal complex evolutionary context of ever-growing rodent molars.</title>
        <authorList>
            <person name="Calamari Z.T."/>
            <person name="Song A."/>
            <person name="Cohen E."/>
            <person name="Akter M."/>
            <person name="Roy R.D."/>
            <person name="Hallikas O."/>
            <person name="Christensen M.M."/>
            <person name="Li P."/>
            <person name="Marangoni P."/>
            <person name="Jernvall J."/>
            <person name="Klein O.D."/>
        </authorList>
    </citation>
    <scope>NUCLEOTIDE SEQUENCE [LARGE SCALE GENOMIC DNA]</scope>
    <source>
        <strain evidence="1">V071</strain>
    </source>
</reference>
<comment type="caution">
    <text evidence="1">The sequence shown here is derived from an EMBL/GenBank/DDBJ whole genome shotgun (WGS) entry which is preliminary data.</text>
</comment>
<dbReference type="AlphaFoldDB" id="A0AAW0HDM8"/>
<gene>
    <name evidence="1" type="ORF">U0070_022240</name>
</gene>
<evidence type="ECO:0000313" key="2">
    <source>
        <dbReference type="Proteomes" id="UP001488838"/>
    </source>
</evidence>
<feature type="non-terminal residue" evidence="1">
    <location>
        <position position="22"/>
    </location>
</feature>
<sequence>MTNGASALREDKAFKAAWHWTV</sequence>
<organism evidence="1 2">
    <name type="scientific">Myodes glareolus</name>
    <name type="common">Bank vole</name>
    <name type="synonym">Clethrionomys glareolus</name>
    <dbReference type="NCBI Taxonomy" id="447135"/>
    <lineage>
        <taxon>Eukaryota</taxon>
        <taxon>Metazoa</taxon>
        <taxon>Chordata</taxon>
        <taxon>Craniata</taxon>
        <taxon>Vertebrata</taxon>
        <taxon>Euteleostomi</taxon>
        <taxon>Mammalia</taxon>
        <taxon>Eutheria</taxon>
        <taxon>Euarchontoglires</taxon>
        <taxon>Glires</taxon>
        <taxon>Rodentia</taxon>
        <taxon>Myomorpha</taxon>
        <taxon>Muroidea</taxon>
        <taxon>Cricetidae</taxon>
        <taxon>Arvicolinae</taxon>
        <taxon>Myodes</taxon>
    </lineage>
</organism>
<name>A0AAW0HDM8_MYOGA</name>
<dbReference type="EMBL" id="JBBHLL010000539">
    <property type="protein sequence ID" value="KAK7800668.1"/>
    <property type="molecule type" value="Genomic_DNA"/>
</dbReference>
<dbReference type="Proteomes" id="UP001488838">
    <property type="component" value="Unassembled WGS sequence"/>
</dbReference>
<accession>A0AAW0HDM8</accession>
<protein>
    <submittedName>
        <fullName evidence="1">Uncharacterized protein</fullName>
    </submittedName>
</protein>
<proteinExistence type="predicted"/>